<dbReference type="InterPro" id="IPR023137">
    <property type="entry name" value="BrxA_sf"/>
</dbReference>
<keyword evidence="2" id="KW-1185">Reference proteome</keyword>
<dbReference type="EMBL" id="CP035282">
    <property type="protein sequence ID" value="QAT61156.1"/>
    <property type="molecule type" value="Genomic_DNA"/>
</dbReference>
<accession>A0A410QAY5</accession>
<name>A0A410QAY5_9FIRM</name>
<sequence>MGRGGSVKNLEYSAGIVSKGFWFQEFKKYIEMLKEGKTAAEIKEFQVKENIFLAPSPSYGKKIIGEIFKRTQALPKDIIELFSDLNVSDQKLINLLGIMLTDRLFFEYIYEVYRENLILGTKKFKDSSTRIFLKNKSEQSKKVAGFTEQTKKRLATAYKTYLKEANLLLEKDGILTYHKPIMDFQLEIKMKSLSLYPYLKALTGVI</sequence>
<dbReference type="KEGG" id="spoa:EQM13_05930"/>
<dbReference type="Proteomes" id="UP000287969">
    <property type="component" value="Chromosome"/>
</dbReference>
<protein>
    <submittedName>
        <fullName evidence="1">DUF1819 family protein</fullName>
    </submittedName>
</protein>
<evidence type="ECO:0000313" key="2">
    <source>
        <dbReference type="Proteomes" id="UP000287969"/>
    </source>
</evidence>
<dbReference type="Pfam" id="PF08849">
    <property type="entry name" value="BrxA"/>
    <property type="match status" value="1"/>
</dbReference>
<gene>
    <name evidence="1" type="ORF">EQM13_05930</name>
</gene>
<reference evidence="2" key="1">
    <citation type="submission" date="2019-01" db="EMBL/GenBank/DDBJ databases">
        <title>Draft genomes of a novel of Sporanaerobacter strains.</title>
        <authorList>
            <person name="Ma S."/>
        </authorList>
    </citation>
    <scope>NUCLEOTIDE SEQUENCE [LARGE SCALE GENOMIC DNA]</scope>
    <source>
        <strain evidence="2">NJN-17</strain>
    </source>
</reference>
<dbReference type="Gene3D" id="1.10.3540.10">
    <property type="entry name" value="uncharacterized protein from magnetospirillum magneticum domain"/>
    <property type="match status" value="1"/>
</dbReference>
<dbReference type="OrthoDB" id="3078533at2"/>
<dbReference type="AlphaFoldDB" id="A0A410QAY5"/>
<dbReference type="InterPro" id="IPR014948">
    <property type="entry name" value="BrxA"/>
</dbReference>
<organism evidence="1 2">
    <name type="scientific">Acidilutibacter cellobiosedens</name>
    <dbReference type="NCBI Taxonomy" id="2507161"/>
    <lineage>
        <taxon>Bacteria</taxon>
        <taxon>Bacillati</taxon>
        <taxon>Bacillota</taxon>
        <taxon>Tissierellia</taxon>
        <taxon>Tissierellales</taxon>
        <taxon>Acidilutibacteraceae</taxon>
        <taxon>Acidilutibacter</taxon>
    </lineage>
</organism>
<proteinExistence type="predicted"/>
<evidence type="ECO:0000313" key="1">
    <source>
        <dbReference type="EMBL" id="QAT61156.1"/>
    </source>
</evidence>